<evidence type="ECO:0000313" key="2">
    <source>
        <dbReference type="EMBL" id="GAC56347.1"/>
    </source>
</evidence>
<dbReference type="STRING" id="1121927.GOHSU_04_02170"/>
<feature type="signal peptide" evidence="1">
    <location>
        <begin position="1"/>
        <end position="24"/>
    </location>
</feature>
<keyword evidence="1" id="KW-0732">Signal</keyword>
<dbReference type="OrthoDB" id="4465667at2"/>
<dbReference type="eggNOG" id="COG1075">
    <property type="taxonomic scope" value="Bacteria"/>
</dbReference>
<name>L7L8G5_9ACTN</name>
<sequence>MRYFPGWIVGLVALLLAVPMGAWAAVGGAHAAPAATCERQVLMLHDMAGTAAEMRAFARRLDLSPECLVVADYGRTPLTRLAVDLGGPPIAGLTAIDDSAAQIAALMRARQRPESSAWTVVAHGAGGLVAQRVHATATTGAPIEHIITVGPLWRGTNIAFLGDSEQISRRLGTYDAILAVEKPLIDPWCGGCRELIAGSDLLTDLHRDGLPSADVRYTNVISPVDGLVSDPRSAALPGARNHTLDTVDIHTANHFALLSEPAVGALVRTAIGSR</sequence>
<evidence type="ECO:0000313" key="3">
    <source>
        <dbReference type="Proteomes" id="UP000053405"/>
    </source>
</evidence>
<dbReference type="Gene3D" id="3.40.50.1820">
    <property type="entry name" value="alpha/beta hydrolase"/>
    <property type="match status" value="1"/>
</dbReference>
<comment type="caution">
    <text evidence="2">The sequence shown here is derived from an EMBL/GenBank/DDBJ whole genome shotgun (WGS) entry which is preliminary data.</text>
</comment>
<reference evidence="2 3" key="1">
    <citation type="submission" date="2012-12" db="EMBL/GenBank/DDBJ databases">
        <title>Whole genome shotgun sequence of Gordonia hirsuta NBRC 16056.</title>
        <authorList>
            <person name="Isaki-Nakamura S."/>
            <person name="Hosoyama A."/>
            <person name="Tsuchikane K."/>
            <person name="Katsumata H."/>
            <person name="Baba S."/>
            <person name="Yamazaki S."/>
            <person name="Fujita N."/>
        </authorList>
    </citation>
    <scope>NUCLEOTIDE SEQUENCE [LARGE SCALE GENOMIC DNA]</scope>
    <source>
        <strain evidence="2 3">NBRC 16056</strain>
    </source>
</reference>
<proteinExistence type="predicted"/>
<dbReference type="InterPro" id="IPR029058">
    <property type="entry name" value="AB_hydrolase_fold"/>
</dbReference>
<keyword evidence="3" id="KW-1185">Reference proteome</keyword>
<dbReference type="SUPFAM" id="SSF53474">
    <property type="entry name" value="alpha/beta-Hydrolases"/>
    <property type="match status" value="1"/>
</dbReference>
<accession>L7L8G5</accession>
<feature type="chain" id="PRO_5003980250" evidence="1">
    <location>
        <begin position="25"/>
        <end position="274"/>
    </location>
</feature>
<dbReference type="Proteomes" id="UP000053405">
    <property type="component" value="Unassembled WGS sequence"/>
</dbReference>
<evidence type="ECO:0000256" key="1">
    <source>
        <dbReference type="SAM" id="SignalP"/>
    </source>
</evidence>
<dbReference type="RefSeq" id="WP_005936377.1">
    <property type="nucleotide sequence ID" value="NZ_ATVK01000041.1"/>
</dbReference>
<gene>
    <name evidence="2" type="ORF">GOHSU_04_02170</name>
</gene>
<dbReference type="AlphaFoldDB" id="L7L8G5"/>
<dbReference type="EMBL" id="BANT01000004">
    <property type="protein sequence ID" value="GAC56347.1"/>
    <property type="molecule type" value="Genomic_DNA"/>
</dbReference>
<protein>
    <submittedName>
        <fullName evidence="2">Putative triacylglycerol lipase</fullName>
    </submittedName>
</protein>
<organism evidence="2 3">
    <name type="scientific">Gordonia hirsuta DSM 44140 = NBRC 16056</name>
    <dbReference type="NCBI Taxonomy" id="1121927"/>
    <lineage>
        <taxon>Bacteria</taxon>
        <taxon>Bacillati</taxon>
        <taxon>Actinomycetota</taxon>
        <taxon>Actinomycetes</taxon>
        <taxon>Mycobacteriales</taxon>
        <taxon>Gordoniaceae</taxon>
        <taxon>Gordonia</taxon>
    </lineage>
</organism>